<dbReference type="RefSeq" id="WP_086632323.1">
    <property type="nucleotide sequence ID" value="NZ_JOPB01000007.1"/>
</dbReference>
<evidence type="ECO:0000313" key="1">
    <source>
        <dbReference type="EMBL" id="OUI78200.1"/>
    </source>
</evidence>
<proteinExistence type="predicted"/>
<keyword evidence="2" id="KW-1185">Reference proteome</keyword>
<evidence type="ECO:0000313" key="2">
    <source>
        <dbReference type="Proteomes" id="UP000194946"/>
    </source>
</evidence>
<gene>
    <name evidence="1" type="ORF">HK18_09115</name>
</gene>
<dbReference type="EMBL" id="JOPB01000007">
    <property type="protein sequence ID" value="OUI78200.1"/>
    <property type="molecule type" value="Genomic_DNA"/>
</dbReference>
<sequence length="265" mass="29563">MNGDALPDGFGSGFWSTGTTLKPSDIIKIIAPQDINDRWSLVGMKAWPGQKDRYIVVACSTKATPDSNNDQANSCSYTENPRNKIIVAVLDYDGSGLPTLAAKPYIEKMMTSDIMGRVENIKGDTFAKSAFYLKNDQDQVVVGDLQRLDFAHYQLNSQILAFGIRLGVNTGYSGGYVSDQSMTLFAIIEGKVCPVLKVNTYHFENIAGEWHEDGTRDHDISEKEYVLSILPHQTNGFSDIKRTQKGARNKKGKIYRWDSQKLSYQ</sequence>
<comment type="caution">
    <text evidence="1">The sequence shown here is derived from an EMBL/GenBank/DDBJ whole genome shotgun (WGS) entry which is preliminary data.</text>
</comment>
<name>A0A251ZU57_9PROT</name>
<reference evidence="2" key="1">
    <citation type="submission" date="2014-06" db="EMBL/GenBank/DDBJ databases">
        <authorList>
            <person name="Winans N.J."/>
            <person name="Newell P.D."/>
            <person name="Douglas A.E."/>
        </authorList>
    </citation>
    <scope>NUCLEOTIDE SEQUENCE [LARGE SCALE GENOMIC DNA]</scope>
    <source>
        <strain evidence="2">DmL_052</strain>
    </source>
</reference>
<dbReference type="Proteomes" id="UP000194946">
    <property type="component" value="Unassembled WGS sequence"/>
</dbReference>
<protein>
    <submittedName>
        <fullName evidence="1">Uncharacterized protein</fullName>
    </submittedName>
</protein>
<dbReference type="AlphaFoldDB" id="A0A251ZU57"/>
<accession>A0A251ZU57</accession>
<organism evidence="1 2">
    <name type="scientific">Commensalibacter intestini</name>
    <dbReference type="NCBI Taxonomy" id="479936"/>
    <lineage>
        <taxon>Bacteria</taxon>
        <taxon>Pseudomonadati</taxon>
        <taxon>Pseudomonadota</taxon>
        <taxon>Alphaproteobacteria</taxon>
        <taxon>Acetobacterales</taxon>
        <taxon>Acetobacteraceae</taxon>
    </lineage>
</organism>